<evidence type="ECO:0000256" key="12">
    <source>
        <dbReference type="PROSITE-ProRule" id="PRU00076"/>
    </source>
</evidence>
<dbReference type="InterPro" id="IPR000742">
    <property type="entry name" value="EGF"/>
</dbReference>
<dbReference type="SMART" id="SM00180">
    <property type="entry name" value="EGF_Lam"/>
    <property type="match status" value="1"/>
</dbReference>
<protein>
    <recommendedName>
        <fullName evidence="18">Platelet endothelial aggregation receptor 1</fullName>
    </recommendedName>
</protein>
<keyword evidence="10" id="KW-0325">Glycoprotein</keyword>
<keyword evidence="7" id="KW-1133">Transmembrane helix</keyword>
<dbReference type="PANTHER" id="PTHR24052:SF12">
    <property type="entry name" value="PLATELET ENDOTHELIAL AGGREGATION RECEPTOR 1"/>
    <property type="match status" value="1"/>
</dbReference>
<name>A0A8C5E4I8_GOUWI</name>
<dbReference type="CDD" id="cd00055">
    <property type="entry name" value="EGF_Lam"/>
    <property type="match status" value="1"/>
</dbReference>
<dbReference type="Pfam" id="PF23301">
    <property type="entry name" value="EGF_PEAR1L"/>
    <property type="match status" value="1"/>
</dbReference>
<evidence type="ECO:0000256" key="1">
    <source>
        <dbReference type="ARBA" id="ARBA00004162"/>
    </source>
</evidence>
<dbReference type="GO" id="GO:0005886">
    <property type="term" value="C:plasma membrane"/>
    <property type="evidence" value="ECO:0007669"/>
    <property type="project" value="UniProtKB-SubCell"/>
</dbReference>
<feature type="signal peptide" evidence="13">
    <location>
        <begin position="1"/>
        <end position="22"/>
    </location>
</feature>
<evidence type="ECO:0000313" key="16">
    <source>
        <dbReference type="Ensembl" id="ENSGWIP00000014633.1"/>
    </source>
</evidence>
<comment type="caution">
    <text evidence="12">Lacks conserved residue(s) required for the propagation of feature annotation.</text>
</comment>
<dbReference type="PROSITE" id="PS00022">
    <property type="entry name" value="EGF_1"/>
    <property type="match status" value="1"/>
</dbReference>
<reference evidence="16" key="2">
    <citation type="submission" date="2025-08" db="UniProtKB">
        <authorList>
            <consortium name="Ensembl"/>
        </authorList>
    </citation>
    <scope>IDENTIFICATION</scope>
</reference>
<evidence type="ECO:0000256" key="8">
    <source>
        <dbReference type="ARBA" id="ARBA00023136"/>
    </source>
</evidence>
<reference evidence="16" key="1">
    <citation type="submission" date="2020-06" db="EMBL/GenBank/DDBJ databases">
        <authorList>
            <consortium name="Wellcome Sanger Institute Data Sharing"/>
        </authorList>
    </citation>
    <scope>NUCLEOTIDE SEQUENCE [LARGE SCALE GENOMIC DNA]</scope>
</reference>
<sequence length="218" mass="24210">MPTLLCATVSLLLSVLIGPCSPLNPRDPNVCSLWESFTTSVKESYSHPYDHVTEECVRHRYAPPPHTTLIIYRTAYRQAVKTDHRRRYQCCPGYYESGGKCVPRCTKECVHGRCVAPDRCQCEGGWRGEDCSSACDDKHWGPRCDQQCKCENGALCDPVKGACQCPPGFIGRHCEDSCPAGTFGRGCLQRCRCGKCDPETGQCRCAKGFTGNRFVLKV</sequence>
<dbReference type="InterPro" id="IPR002049">
    <property type="entry name" value="LE_dom"/>
</dbReference>
<dbReference type="PROSITE" id="PS51041">
    <property type="entry name" value="EMI"/>
    <property type="match status" value="1"/>
</dbReference>
<keyword evidence="17" id="KW-1185">Reference proteome</keyword>
<feature type="domain" description="EMI" evidence="15">
    <location>
        <begin position="27"/>
        <end position="103"/>
    </location>
</feature>
<evidence type="ECO:0000256" key="6">
    <source>
        <dbReference type="ARBA" id="ARBA00022737"/>
    </source>
</evidence>
<evidence type="ECO:0000256" key="13">
    <source>
        <dbReference type="SAM" id="SignalP"/>
    </source>
</evidence>
<evidence type="ECO:0000256" key="9">
    <source>
        <dbReference type="ARBA" id="ARBA00023157"/>
    </source>
</evidence>
<dbReference type="InterPro" id="IPR011489">
    <property type="entry name" value="EMI_domain"/>
</dbReference>
<proteinExistence type="inferred from homology"/>
<evidence type="ECO:0000256" key="7">
    <source>
        <dbReference type="ARBA" id="ARBA00022989"/>
    </source>
</evidence>
<dbReference type="SMART" id="SM00181">
    <property type="entry name" value="EGF"/>
    <property type="match status" value="3"/>
</dbReference>
<dbReference type="PRINTS" id="PR00011">
    <property type="entry name" value="EGFLAMININ"/>
</dbReference>
<evidence type="ECO:0000313" key="17">
    <source>
        <dbReference type="Proteomes" id="UP000694680"/>
    </source>
</evidence>
<dbReference type="FunFam" id="2.170.300.10:FF:000041">
    <property type="entry name" value="Tyrosine protein kinase receptor tie-1, putative"/>
    <property type="match status" value="1"/>
</dbReference>
<dbReference type="Proteomes" id="UP000694680">
    <property type="component" value="Chromosome 16"/>
</dbReference>
<accession>A0A8C5E4I8</accession>
<dbReference type="Ensembl" id="ENSGWIT00000016161.1">
    <property type="protein sequence ID" value="ENSGWIP00000014633.1"/>
    <property type="gene ID" value="ENSGWIG00000008239.1"/>
</dbReference>
<dbReference type="PROSITE" id="PS50026">
    <property type="entry name" value="EGF_3"/>
    <property type="match status" value="1"/>
</dbReference>
<feature type="chain" id="PRO_5034734066" description="Platelet endothelial aggregation receptor 1" evidence="13">
    <location>
        <begin position="23"/>
        <end position="218"/>
    </location>
</feature>
<keyword evidence="4" id="KW-0812">Transmembrane</keyword>
<dbReference type="InterPro" id="IPR052485">
    <property type="entry name" value="MEGF_diff_regulators"/>
</dbReference>
<dbReference type="AlphaFoldDB" id="A0A8C5E4I8"/>
<reference evidence="16" key="3">
    <citation type="submission" date="2025-09" db="UniProtKB">
        <authorList>
            <consortium name="Ensembl"/>
        </authorList>
    </citation>
    <scope>IDENTIFICATION</scope>
</reference>
<dbReference type="Gene3D" id="2.170.300.10">
    <property type="entry name" value="Tie2 ligand-binding domain superfamily"/>
    <property type="match status" value="1"/>
</dbReference>
<keyword evidence="8" id="KW-0472">Membrane</keyword>
<keyword evidence="3 12" id="KW-0245">EGF-like domain</keyword>
<dbReference type="FunFam" id="2.10.25.10:FF:000114">
    <property type="entry name" value="Multiple epidermal growth factor-like domains protein 11"/>
    <property type="match status" value="1"/>
</dbReference>
<evidence type="ECO:0000256" key="11">
    <source>
        <dbReference type="ARBA" id="ARBA00038377"/>
    </source>
</evidence>
<evidence type="ECO:0000259" key="15">
    <source>
        <dbReference type="PROSITE" id="PS51041"/>
    </source>
</evidence>
<evidence type="ECO:0008006" key="18">
    <source>
        <dbReference type="Google" id="ProtNLM"/>
    </source>
</evidence>
<evidence type="ECO:0000259" key="14">
    <source>
        <dbReference type="PROSITE" id="PS50026"/>
    </source>
</evidence>
<dbReference type="PANTHER" id="PTHR24052">
    <property type="entry name" value="DELTA-RELATED"/>
    <property type="match status" value="1"/>
</dbReference>
<keyword evidence="5 13" id="KW-0732">Signal</keyword>
<comment type="similarity">
    <text evidence="11">Belongs to the MEGF family.</text>
</comment>
<evidence type="ECO:0000256" key="10">
    <source>
        <dbReference type="ARBA" id="ARBA00023180"/>
    </source>
</evidence>
<feature type="domain" description="EGF-like" evidence="14">
    <location>
        <begin position="140"/>
        <end position="175"/>
    </location>
</feature>
<evidence type="ECO:0000256" key="3">
    <source>
        <dbReference type="ARBA" id="ARBA00022536"/>
    </source>
</evidence>
<keyword evidence="9 12" id="KW-1015">Disulfide bond</keyword>
<evidence type="ECO:0000256" key="5">
    <source>
        <dbReference type="ARBA" id="ARBA00022729"/>
    </source>
</evidence>
<evidence type="ECO:0000256" key="4">
    <source>
        <dbReference type="ARBA" id="ARBA00022692"/>
    </source>
</evidence>
<evidence type="ECO:0000256" key="2">
    <source>
        <dbReference type="ARBA" id="ARBA00022475"/>
    </source>
</evidence>
<organism evidence="16 17">
    <name type="scientific">Gouania willdenowi</name>
    <name type="common">Blunt-snouted clingfish</name>
    <name type="synonym">Lepadogaster willdenowi</name>
    <dbReference type="NCBI Taxonomy" id="441366"/>
    <lineage>
        <taxon>Eukaryota</taxon>
        <taxon>Metazoa</taxon>
        <taxon>Chordata</taxon>
        <taxon>Craniata</taxon>
        <taxon>Vertebrata</taxon>
        <taxon>Euteleostomi</taxon>
        <taxon>Actinopterygii</taxon>
        <taxon>Neopterygii</taxon>
        <taxon>Teleostei</taxon>
        <taxon>Neoteleostei</taxon>
        <taxon>Acanthomorphata</taxon>
        <taxon>Ovalentaria</taxon>
        <taxon>Blenniimorphae</taxon>
        <taxon>Blenniiformes</taxon>
        <taxon>Gobiesocoidei</taxon>
        <taxon>Gobiesocidae</taxon>
        <taxon>Gobiesocinae</taxon>
        <taxon>Gouania</taxon>
    </lineage>
</organism>
<feature type="disulfide bond" evidence="12">
    <location>
        <begin position="165"/>
        <end position="174"/>
    </location>
</feature>
<keyword evidence="2" id="KW-1003">Cell membrane</keyword>
<dbReference type="InterPro" id="IPR057138">
    <property type="entry name" value="EGF_PEAR1L-like"/>
</dbReference>
<comment type="subcellular location">
    <subcellularLocation>
        <location evidence="1">Cell membrane</location>
        <topology evidence="1">Single-pass membrane protein</topology>
    </subcellularLocation>
</comment>
<dbReference type="Pfam" id="PF07546">
    <property type="entry name" value="EMI"/>
    <property type="match status" value="1"/>
</dbReference>
<keyword evidence="6" id="KW-0677">Repeat</keyword>